<organism evidence="1 2">
    <name type="scientific">Virgibacillus dokdonensis</name>
    <dbReference type="NCBI Taxonomy" id="302167"/>
    <lineage>
        <taxon>Bacteria</taxon>
        <taxon>Bacillati</taxon>
        <taxon>Bacillota</taxon>
        <taxon>Bacilli</taxon>
        <taxon>Bacillales</taxon>
        <taxon>Bacillaceae</taxon>
        <taxon>Virgibacillus</taxon>
    </lineage>
</organism>
<sequence>MKKVKVLHFFGRMDIGGAETFVINLFRNINREKIHFEFAVLNSEKGYYDDEINQLGGKIHILPSPKKNFNKYKEQVMKIIVKNEIDVVHSHVHFFQVLTSV</sequence>
<gene>
    <name evidence="1" type="ORF">CAI16_14985</name>
</gene>
<accession>A0A3E0WLU0</accession>
<evidence type="ECO:0000313" key="1">
    <source>
        <dbReference type="EMBL" id="RFA33379.1"/>
    </source>
</evidence>
<dbReference type="EMBL" id="NFZX01000038">
    <property type="protein sequence ID" value="RFA33379.1"/>
    <property type="molecule type" value="Genomic_DNA"/>
</dbReference>
<name>A0A3E0WLU0_9BACI</name>
<reference evidence="1 2" key="1">
    <citation type="submission" date="2017-05" db="EMBL/GenBank/DDBJ databases">
        <title>Virgibacillus sp. AK90 isolated from a saltern of Kakinada, India.</title>
        <authorList>
            <person name="Gupta V."/>
            <person name="Sidhu C."/>
            <person name="Korpole S."/>
            <person name="Pinnaka A.K."/>
        </authorList>
    </citation>
    <scope>NUCLEOTIDE SEQUENCE [LARGE SCALE GENOMIC DNA]</scope>
    <source>
        <strain evidence="1 2">AK90</strain>
    </source>
</reference>
<dbReference type="Gene3D" id="3.40.50.2000">
    <property type="entry name" value="Glycogen Phosphorylase B"/>
    <property type="match status" value="1"/>
</dbReference>
<dbReference type="AlphaFoldDB" id="A0A3E0WLU0"/>
<evidence type="ECO:0000313" key="2">
    <source>
        <dbReference type="Proteomes" id="UP000256488"/>
    </source>
</evidence>
<evidence type="ECO:0008006" key="3">
    <source>
        <dbReference type="Google" id="ProtNLM"/>
    </source>
</evidence>
<dbReference type="RefSeq" id="WP_116279059.1">
    <property type="nucleotide sequence ID" value="NZ_NFZX01000038.1"/>
</dbReference>
<dbReference type="Proteomes" id="UP000256488">
    <property type="component" value="Unassembled WGS sequence"/>
</dbReference>
<comment type="caution">
    <text evidence="1">The sequence shown here is derived from an EMBL/GenBank/DDBJ whole genome shotgun (WGS) entry which is preliminary data.</text>
</comment>
<dbReference type="SUPFAM" id="SSF53756">
    <property type="entry name" value="UDP-Glycosyltransferase/glycogen phosphorylase"/>
    <property type="match status" value="1"/>
</dbReference>
<proteinExistence type="predicted"/>
<protein>
    <recommendedName>
        <fullName evidence="3">Glycosyltransferase subfamily 4-like N-terminal domain-containing protein</fullName>
    </recommendedName>
</protein>